<proteinExistence type="predicted"/>
<name>A0AAN9FAU6_CROPI</name>
<organism evidence="1 2">
    <name type="scientific">Crotalaria pallida</name>
    <name type="common">Smooth rattlebox</name>
    <name type="synonym">Crotalaria striata</name>
    <dbReference type="NCBI Taxonomy" id="3830"/>
    <lineage>
        <taxon>Eukaryota</taxon>
        <taxon>Viridiplantae</taxon>
        <taxon>Streptophyta</taxon>
        <taxon>Embryophyta</taxon>
        <taxon>Tracheophyta</taxon>
        <taxon>Spermatophyta</taxon>
        <taxon>Magnoliopsida</taxon>
        <taxon>eudicotyledons</taxon>
        <taxon>Gunneridae</taxon>
        <taxon>Pentapetalae</taxon>
        <taxon>rosids</taxon>
        <taxon>fabids</taxon>
        <taxon>Fabales</taxon>
        <taxon>Fabaceae</taxon>
        <taxon>Papilionoideae</taxon>
        <taxon>50 kb inversion clade</taxon>
        <taxon>genistoids sensu lato</taxon>
        <taxon>core genistoids</taxon>
        <taxon>Crotalarieae</taxon>
        <taxon>Crotalaria</taxon>
    </lineage>
</organism>
<comment type="caution">
    <text evidence="1">The sequence shown here is derived from an EMBL/GenBank/DDBJ whole genome shotgun (WGS) entry which is preliminary data.</text>
</comment>
<sequence length="120" mass="13825">MWLNVRKGSFELKRRPSGDALISLGSSFSLSQIFYLLSFSNPHSLLLSFPLIPPSHLHLHLYPIIFTLIFSHPTTTFKSPQCSQGLNQSPRLLGSHLNHHNSVQHRYHQHGLLRFNVFRE</sequence>
<evidence type="ECO:0000313" key="2">
    <source>
        <dbReference type="Proteomes" id="UP001372338"/>
    </source>
</evidence>
<protein>
    <submittedName>
        <fullName evidence="1">Uncharacterized protein</fullName>
    </submittedName>
</protein>
<dbReference type="EMBL" id="JAYWIO010000004">
    <property type="protein sequence ID" value="KAK7268353.1"/>
    <property type="molecule type" value="Genomic_DNA"/>
</dbReference>
<dbReference type="Proteomes" id="UP001372338">
    <property type="component" value="Unassembled WGS sequence"/>
</dbReference>
<dbReference type="AlphaFoldDB" id="A0AAN9FAU6"/>
<accession>A0AAN9FAU6</accession>
<reference evidence="1 2" key="1">
    <citation type="submission" date="2024-01" db="EMBL/GenBank/DDBJ databases">
        <title>The genomes of 5 underutilized Papilionoideae crops provide insights into root nodulation and disease resistanc.</title>
        <authorList>
            <person name="Yuan L."/>
        </authorList>
    </citation>
    <scope>NUCLEOTIDE SEQUENCE [LARGE SCALE GENOMIC DNA]</scope>
    <source>
        <strain evidence="1">ZHUSHIDOU_FW_LH</strain>
        <tissue evidence="1">Leaf</tissue>
    </source>
</reference>
<gene>
    <name evidence="1" type="ORF">RIF29_21051</name>
</gene>
<keyword evidence="2" id="KW-1185">Reference proteome</keyword>
<evidence type="ECO:0000313" key="1">
    <source>
        <dbReference type="EMBL" id="KAK7268353.1"/>
    </source>
</evidence>